<name>A0A4U0US14_9PEZI</name>
<dbReference type="AlphaFoldDB" id="A0A4U0US14"/>
<evidence type="ECO:0000256" key="2">
    <source>
        <dbReference type="ARBA" id="ARBA00022737"/>
    </source>
</evidence>
<comment type="caution">
    <text evidence="4">The sequence shown here is derived from an EMBL/GenBank/DDBJ whole genome shotgun (WGS) entry which is preliminary data.</text>
</comment>
<evidence type="ECO:0000256" key="3">
    <source>
        <dbReference type="PROSITE-ProRule" id="PRU00221"/>
    </source>
</evidence>
<proteinExistence type="predicted"/>
<dbReference type="STRING" id="329885.A0A4U0US14"/>
<feature type="repeat" description="WD" evidence="3">
    <location>
        <begin position="465"/>
        <end position="506"/>
    </location>
</feature>
<dbReference type="GO" id="GO:0016020">
    <property type="term" value="C:membrane"/>
    <property type="evidence" value="ECO:0007669"/>
    <property type="project" value="InterPro"/>
</dbReference>
<dbReference type="InterPro" id="IPR006813">
    <property type="entry name" value="Glyco_trans_17"/>
</dbReference>
<keyword evidence="1 3" id="KW-0853">WD repeat</keyword>
<dbReference type="InterPro" id="IPR015943">
    <property type="entry name" value="WD40/YVTN_repeat-like_dom_sf"/>
</dbReference>
<evidence type="ECO:0000313" key="4">
    <source>
        <dbReference type="EMBL" id="TKA37755.1"/>
    </source>
</evidence>
<feature type="repeat" description="WD" evidence="3">
    <location>
        <begin position="643"/>
        <end position="677"/>
    </location>
</feature>
<dbReference type="Pfam" id="PF00400">
    <property type="entry name" value="WD40"/>
    <property type="match status" value="3"/>
</dbReference>
<dbReference type="GO" id="GO:0003830">
    <property type="term" value="F:beta-1,4-mannosylglycoprotein 4-beta-N-acetylglucosaminyltransferase activity"/>
    <property type="evidence" value="ECO:0007669"/>
    <property type="project" value="InterPro"/>
</dbReference>
<dbReference type="EMBL" id="NAJP01000049">
    <property type="protein sequence ID" value="TKA37755.1"/>
    <property type="molecule type" value="Genomic_DNA"/>
</dbReference>
<protein>
    <submittedName>
        <fullName evidence="4">Uncharacterized protein</fullName>
    </submittedName>
</protein>
<dbReference type="Proteomes" id="UP000310066">
    <property type="component" value="Unassembled WGS sequence"/>
</dbReference>
<dbReference type="Pfam" id="PF04724">
    <property type="entry name" value="Glyco_transf_17"/>
    <property type="match status" value="2"/>
</dbReference>
<dbReference type="Gene3D" id="2.130.10.10">
    <property type="entry name" value="YVTN repeat-like/Quinoprotein amine dehydrogenase"/>
    <property type="match status" value="1"/>
</dbReference>
<evidence type="ECO:0000256" key="1">
    <source>
        <dbReference type="ARBA" id="ARBA00022574"/>
    </source>
</evidence>
<dbReference type="PANTHER" id="PTHR10971">
    <property type="entry name" value="MRNA EXPORT FACTOR AND BUB3"/>
    <property type="match status" value="1"/>
</dbReference>
<evidence type="ECO:0000313" key="5">
    <source>
        <dbReference type="Proteomes" id="UP000310066"/>
    </source>
</evidence>
<dbReference type="PROSITE" id="PS50082">
    <property type="entry name" value="WD_REPEATS_2"/>
    <property type="match status" value="2"/>
</dbReference>
<dbReference type="InterPro" id="IPR036322">
    <property type="entry name" value="WD40_repeat_dom_sf"/>
</dbReference>
<dbReference type="SMART" id="SM00320">
    <property type="entry name" value="WD40"/>
    <property type="match status" value="4"/>
</dbReference>
<sequence length="737" mass="82777">MLLPGRPRFHASRLLLLLLLVTAAIGFARFAYRHKTRLHVLQPDLYRRSTHGPSQNVLLPEKIAGFCQAHGFDQYINRSPRERQVYDLFLLSTELDWLEIRLHTLSPYVDFFVVVESRTTFTGLPKPAVLQDHWEDFAPFHNKIIHRVIDDPGSAVLGSVTWDHEDFLRNAMLHGVFPGLVGTWMEAREGDVLIVSDVDEIPKPETLVVLRKCEFPDRLTLRSDFYYYSFQWLHAGEEWAHPQVTTYKGLTSTIPPKDLRNGEPTTHGFLYLNHLQSWWQRADLWDAAWHCSSCFATVREMQRKMESFSHTSLDTAENRDPKTIIERVGGGRDLFGREDQLYERVVDNRDVPAYILQNSGKFGYLLDRDGEHAGFTDVGDDGLMFLRFSPSNTLLAVASWDRSVSVYQRTPDTPSQPFAFSSTRIQCRAPVLDIAWGADDSTLYSVGLDHDVRSINLETQEQTILSTHEAACNKVAYSAEHGVVLSTSWDSTFHVYNTSTNQFLRVPLPAKPFALGLTATRAIIAMAERKIFVYDLQALRMLVDQAGRTANGTGPNHDVTEIVPWQQRESSLKFMTRALACMPDGEGFATSSIEGRVGVEWLEAGEQGKTYAFKCHRQTTTAAVGTDEGEEEEQREVDVVYPVNALAFHPLHGTFATGGGDGVVCVWDAQTKRRVRQYPKLAASVAAMDFSSDGKFLAIGVSPGFEDGKEDEEVDAGNVSVVVRELGENEAKGKPAK</sequence>
<gene>
    <name evidence="4" type="ORF">B0A54_09757</name>
</gene>
<keyword evidence="2" id="KW-0677">Repeat</keyword>
<reference evidence="4 5" key="1">
    <citation type="submission" date="2017-03" db="EMBL/GenBank/DDBJ databases">
        <title>Genomes of endolithic fungi from Antarctica.</title>
        <authorList>
            <person name="Coleine C."/>
            <person name="Masonjones S."/>
            <person name="Stajich J.E."/>
        </authorList>
    </citation>
    <scope>NUCLEOTIDE SEQUENCE [LARGE SCALE GENOMIC DNA]</scope>
    <source>
        <strain evidence="4 5">CCFEE 5311</strain>
    </source>
</reference>
<dbReference type="OrthoDB" id="6474464at2759"/>
<dbReference type="SUPFAM" id="SSF50978">
    <property type="entry name" value="WD40 repeat-like"/>
    <property type="match status" value="1"/>
</dbReference>
<accession>A0A4U0US14</accession>
<organism evidence="4 5">
    <name type="scientific">Friedmanniomyces endolithicus</name>
    <dbReference type="NCBI Taxonomy" id="329885"/>
    <lineage>
        <taxon>Eukaryota</taxon>
        <taxon>Fungi</taxon>
        <taxon>Dikarya</taxon>
        <taxon>Ascomycota</taxon>
        <taxon>Pezizomycotina</taxon>
        <taxon>Dothideomycetes</taxon>
        <taxon>Dothideomycetidae</taxon>
        <taxon>Mycosphaerellales</taxon>
        <taxon>Teratosphaeriaceae</taxon>
        <taxon>Friedmanniomyces</taxon>
    </lineage>
</organism>
<dbReference type="InterPro" id="IPR001680">
    <property type="entry name" value="WD40_rpt"/>
</dbReference>